<evidence type="ECO:0000256" key="4">
    <source>
        <dbReference type="ARBA" id="ARBA00022692"/>
    </source>
</evidence>
<comment type="subcellular location">
    <subcellularLocation>
        <location evidence="1">Cell membrane</location>
        <topology evidence="1">Multi-pass membrane protein</topology>
    </subcellularLocation>
</comment>
<comment type="caution">
    <text evidence="9">The sequence shown here is derived from an EMBL/GenBank/DDBJ whole genome shotgun (WGS) entry which is preliminary data.</text>
</comment>
<dbReference type="EMBL" id="JACOOO010000044">
    <property type="protein sequence ID" value="MBC5630796.1"/>
    <property type="molecule type" value="Genomic_DNA"/>
</dbReference>
<dbReference type="PANTHER" id="PTHR30012:SF0">
    <property type="entry name" value="TYPE II SECRETION SYSTEM PROTEIN F-RELATED"/>
    <property type="match status" value="1"/>
</dbReference>
<organism evidence="9 10">
    <name type="scientific">Clostridium hominis</name>
    <dbReference type="NCBI Taxonomy" id="2763036"/>
    <lineage>
        <taxon>Bacteria</taxon>
        <taxon>Bacillati</taxon>
        <taxon>Bacillota</taxon>
        <taxon>Clostridia</taxon>
        <taxon>Eubacteriales</taxon>
        <taxon>Clostridiaceae</taxon>
        <taxon>Clostridium</taxon>
    </lineage>
</organism>
<feature type="transmembrane region" description="Helical" evidence="7">
    <location>
        <begin position="167"/>
        <end position="189"/>
    </location>
</feature>
<accession>A0ABR7DH82</accession>
<evidence type="ECO:0000256" key="6">
    <source>
        <dbReference type="ARBA" id="ARBA00023136"/>
    </source>
</evidence>
<evidence type="ECO:0000256" key="1">
    <source>
        <dbReference type="ARBA" id="ARBA00004651"/>
    </source>
</evidence>
<keyword evidence="5 7" id="KW-1133">Transmembrane helix</keyword>
<feature type="domain" description="Type II secretion system protein GspF" evidence="8">
    <location>
        <begin position="270"/>
        <end position="392"/>
    </location>
</feature>
<dbReference type="PANTHER" id="PTHR30012">
    <property type="entry name" value="GENERAL SECRETION PATHWAY PROTEIN"/>
    <property type="match status" value="1"/>
</dbReference>
<keyword evidence="6 7" id="KW-0472">Membrane</keyword>
<reference evidence="9 10" key="1">
    <citation type="submission" date="2020-08" db="EMBL/GenBank/DDBJ databases">
        <title>Genome public.</title>
        <authorList>
            <person name="Liu C."/>
            <person name="Sun Q."/>
        </authorList>
    </citation>
    <scope>NUCLEOTIDE SEQUENCE [LARGE SCALE GENOMIC DNA]</scope>
    <source>
        <strain evidence="9 10">NSJ-6</strain>
    </source>
</reference>
<evidence type="ECO:0000259" key="8">
    <source>
        <dbReference type="Pfam" id="PF00482"/>
    </source>
</evidence>
<feature type="transmembrane region" description="Helical" evidence="7">
    <location>
        <begin position="209"/>
        <end position="235"/>
    </location>
</feature>
<evidence type="ECO:0000313" key="10">
    <source>
        <dbReference type="Proteomes" id="UP000596929"/>
    </source>
</evidence>
<sequence>MAKFKYRAMSGNGKKIEGNHVANSRDEVIQMITSNGYYPLMIEEVVESTNIELGFGEKVTTKDIAIFCRQLYTMIDAGVSINRSLNIMANQLTNKKLRKVTVQIEEDVKKGEMLSAAIKKHDDVFPQLLISMVESGEISGNLDTMMLRMSTHFEKENKLNNKIKTAMTYPTVLGIVAVCAVMFIMTFVMPTFIEMFESEGVVLPLSTQILINLSSILQKNILFIIVIIICFFVAFKFYSRTNHGIYTISKLKLHLPIIGELNKKIIVSRFTRTLSTLIASGVSLVHSLPVVAGVLENKIAEDAINKVREEVTKGEGLSEPIKEAGIFPEMLSSMINIGEETGQLDEILNKTADFYDDEVEQAIQTTTALIEPLLIVVMGLVIGFIVISIMLPMFDMYTQM</sequence>
<dbReference type="InterPro" id="IPR042094">
    <property type="entry name" value="T2SS_GspF_sf"/>
</dbReference>
<evidence type="ECO:0000313" key="9">
    <source>
        <dbReference type="EMBL" id="MBC5630796.1"/>
    </source>
</evidence>
<dbReference type="InterPro" id="IPR018076">
    <property type="entry name" value="T2SS_GspF_dom"/>
</dbReference>
<keyword evidence="10" id="KW-1185">Reference proteome</keyword>
<keyword evidence="3" id="KW-1003">Cell membrane</keyword>
<dbReference type="InterPro" id="IPR003004">
    <property type="entry name" value="GspF/PilC"/>
</dbReference>
<gene>
    <name evidence="9" type="ORF">H8S20_18235</name>
</gene>
<feature type="domain" description="Type II secretion system protein GspF" evidence="8">
    <location>
        <begin position="67"/>
        <end position="190"/>
    </location>
</feature>
<protein>
    <submittedName>
        <fullName evidence="9">Type II secretion system F family protein</fullName>
    </submittedName>
</protein>
<dbReference type="Proteomes" id="UP000596929">
    <property type="component" value="Unassembled WGS sequence"/>
</dbReference>
<name>A0ABR7DH82_9CLOT</name>
<evidence type="ECO:0000256" key="7">
    <source>
        <dbReference type="SAM" id="Phobius"/>
    </source>
</evidence>
<dbReference type="Pfam" id="PF00482">
    <property type="entry name" value="T2SSF"/>
    <property type="match status" value="2"/>
</dbReference>
<comment type="similarity">
    <text evidence="2">Belongs to the GSP F family.</text>
</comment>
<keyword evidence="4 7" id="KW-0812">Transmembrane</keyword>
<proteinExistence type="inferred from homology"/>
<dbReference type="RefSeq" id="WP_186861026.1">
    <property type="nucleotide sequence ID" value="NZ_JACOOO010000044.1"/>
</dbReference>
<evidence type="ECO:0000256" key="2">
    <source>
        <dbReference type="ARBA" id="ARBA00005745"/>
    </source>
</evidence>
<feature type="transmembrane region" description="Helical" evidence="7">
    <location>
        <begin position="373"/>
        <end position="394"/>
    </location>
</feature>
<evidence type="ECO:0000256" key="3">
    <source>
        <dbReference type="ARBA" id="ARBA00022475"/>
    </source>
</evidence>
<evidence type="ECO:0000256" key="5">
    <source>
        <dbReference type="ARBA" id="ARBA00022989"/>
    </source>
</evidence>
<dbReference type="Gene3D" id="1.20.81.30">
    <property type="entry name" value="Type II secretion system (T2SS), domain F"/>
    <property type="match status" value="2"/>
</dbReference>
<dbReference type="PRINTS" id="PR00812">
    <property type="entry name" value="BCTERIALGSPF"/>
</dbReference>